<dbReference type="Pfam" id="PF00589">
    <property type="entry name" value="Phage_integrase"/>
    <property type="match status" value="1"/>
</dbReference>
<keyword evidence="1" id="KW-0233">DNA recombination</keyword>
<dbReference type="CDD" id="cd00397">
    <property type="entry name" value="DNA_BRE_C"/>
    <property type="match status" value="1"/>
</dbReference>
<evidence type="ECO:0000313" key="3">
    <source>
        <dbReference type="EMBL" id="PRO70117.1"/>
    </source>
</evidence>
<sequence length="736" mass="83933">MNMMNIDVQSHLEIEKHESSLYEKGKKQWGVLDTIIVEAKRHPLSFTEKGYLDQEWIFNNSEHTGLYWGKYLNIHFYLPLQIYLKNLTIYLIEVEHLAYKTVVGAMTSFMTQIVPALEEFGTPVLKATKNSPFLPLGFLEPDDIALILNKITKVNGQIGEATLRILDIMEKTQKRKEEGFNFFTAGLITPWQNEGTVYSSYLKQMKERYGLVSETRPYSPFTDEIVAQIVEPAMKFLDGICVSPSNKPNKTSIENLQFSKSDLSAPIVSILNAVKEVRKHSTHTQCVKLINRDKKFKKLMAKHERYISELHPVLAANRVNRPDDKQMHGTILKSWFSKLFEITQFAAVWIIALSTGLRNVDLRFLDASTCLHYSNKFKIWYVKADLQKTNNTIYIPIGPPAVKALKLLNWLRTFDSTILIQSRVFLFNDNNDRVKNAYMGGSTLNTKLKRFAEHYGISLTFDNGTEGTCHCIRATLAGYVGRHSVLAVLILKKLFGHSNHLMPDRYLHHNVLVTKFRDEKLDQMHSKFAHEIATSIANKEVAGIKGNELLKGAAHLREKIRLENDSLTEMDVHKKLTDVLKEIILNDIKNEQTQTLLTPMGVICMRATNHSTDSPCSATINKAERDKAGVSRAMFGTLPQLPNPAQCIGLDCPDALATKTHSLPLLEQFDWYTNVYRQCTDKNRDIDEDAKHFIDTYYPIVMANDMLTEAESFRKKYSSALCQLYADSKPEGYFGV</sequence>
<evidence type="ECO:0000259" key="2">
    <source>
        <dbReference type="Pfam" id="PF00589"/>
    </source>
</evidence>
<proteinExistence type="predicted"/>
<dbReference type="Gene3D" id="1.10.443.10">
    <property type="entry name" value="Intergrase catalytic core"/>
    <property type="match status" value="1"/>
</dbReference>
<accession>A0ABX5CRC9</accession>
<evidence type="ECO:0000313" key="4">
    <source>
        <dbReference type="Proteomes" id="UP000239539"/>
    </source>
</evidence>
<keyword evidence="4" id="KW-1185">Reference proteome</keyword>
<dbReference type="SUPFAM" id="SSF56349">
    <property type="entry name" value="DNA breaking-rejoining enzymes"/>
    <property type="match status" value="1"/>
</dbReference>
<dbReference type="InterPro" id="IPR013762">
    <property type="entry name" value="Integrase-like_cat_sf"/>
</dbReference>
<name>A0ABX5CRC9_9ALTE</name>
<dbReference type="Proteomes" id="UP000239539">
    <property type="component" value="Unassembled WGS sequence"/>
</dbReference>
<dbReference type="InterPro" id="IPR002104">
    <property type="entry name" value="Integrase_catalytic"/>
</dbReference>
<gene>
    <name evidence="3" type="ORF">C6Y39_04450</name>
</gene>
<dbReference type="InterPro" id="IPR011010">
    <property type="entry name" value="DNA_brk_join_enz"/>
</dbReference>
<organism evidence="3 4">
    <name type="scientific">Alteromonas gracilis</name>
    <dbReference type="NCBI Taxonomy" id="1479524"/>
    <lineage>
        <taxon>Bacteria</taxon>
        <taxon>Pseudomonadati</taxon>
        <taxon>Pseudomonadota</taxon>
        <taxon>Gammaproteobacteria</taxon>
        <taxon>Alteromonadales</taxon>
        <taxon>Alteromonadaceae</taxon>
        <taxon>Alteromonas/Salinimonas group</taxon>
        <taxon>Alteromonas</taxon>
    </lineage>
</organism>
<evidence type="ECO:0000256" key="1">
    <source>
        <dbReference type="ARBA" id="ARBA00023172"/>
    </source>
</evidence>
<feature type="domain" description="Tyr recombinase" evidence="2">
    <location>
        <begin position="348"/>
        <end position="510"/>
    </location>
</feature>
<reference evidence="4" key="1">
    <citation type="journal article" date="2020" name="Int. J. Syst. Evol. Microbiol.">
        <title>Alteromonas alba sp. nov., a marine bacterium isolated from the seawater of the West Pacific Ocean.</title>
        <authorList>
            <person name="Sun C."/>
            <person name="Wu Y.-H."/>
            <person name="Xamxidin M."/>
            <person name="Cheng H."/>
            <person name="Xu X.-W."/>
        </authorList>
    </citation>
    <scope>NUCLEOTIDE SEQUENCE [LARGE SCALE GENOMIC DNA]</scope>
    <source>
        <strain evidence="4">9a2</strain>
    </source>
</reference>
<protein>
    <recommendedName>
        <fullName evidence="2">Tyr recombinase domain-containing protein</fullName>
    </recommendedName>
</protein>
<comment type="caution">
    <text evidence="3">The sequence shown here is derived from an EMBL/GenBank/DDBJ whole genome shotgun (WGS) entry which is preliminary data.</text>
</comment>
<dbReference type="EMBL" id="PVNO01000010">
    <property type="protein sequence ID" value="PRO70117.1"/>
    <property type="molecule type" value="Genomic_DNA"/>
</dbReference>